<keyword evidence="4 9" id="KW-0863">Zinc-finger</keyword>
<dbReference type="PANTHER" id="PTHR47428:SF1">
    <property type="entry name" value="REGULATORY PROTEIN MIG1-RELATED"/>
    <property type="match status" value="1"/>
</dbReference>
<sequence length="670" mass="73317">MPVGDCSHKIILPFKNLVANYNYPPSPTPEFAVQNLAHSCCTANPDRNPQLQLTQHTRHAFDVKPVRRILEKYIPPPFDNNTLRSCLHTPCRRWSPFERAQHPHRPLDTPTGIRDNCLVLSTLHTTRHIHLGPTGCEQRRRMSSSHFLTPPPLKRHHSSSSLGNAATAVFLAGQNYGIPTSAAAAAYAHAPTLTSYYQIPPPAPTFQPRRDSGATSTEEEEDDEEEGPITPSVLGTIAPDMMMNFPTPATSIPAEDAPAGDVPVIKTKYDGAPVPFAEEEGEEEIGVENIVPGLMNPMMVAQHHAHQQHHAQQQMMMPPPAVPQQQQMSYQFPPQPPTPIQQSPMGIMGHQPLLYSSPIPQMIPHSPYGYGSPAHTAPIPPQQMTPQHPHHPQGGFYFPTPPHLPQTAAYHNPSAEKMSRSMTLPTTFSESQSAAAMALRPVTSGPGSGSGSGSPPPPPSMPGSVMRGHMRTPSRAGPLRMSHTRSASRHEAMHTAPWSSTPSVLTTPTHVSTHAHTPSIHTTPTHGHGHGHPSAPASAHKRTPSSLNPPLIVSSLDKTHICPLCQKRFKRLEHVRRHARTHTSEKPFRCEVDGCDKWFSRSDNLKAHRRTHGKRGGRNRFVEGMGGEEMEGEELEMGFEGMEKGEGVESGEVSFEFGEDGELSAMASQE</sequence>
<proteinExistence type="predicted"/>
<gene>
    <name evidence="12" type="ORF">G7K_1841-t1</name>
</gene>
<feature type="domain" description="C2H2-type" evidence="11">
    <location>
        <begin position="560"/>
        <end position="587"/>
    </location>
</feature>
<evidence type="ECO:0000256" key="9">
    <source>
        <dbReference type="PROSITE-ProRule" id="PRU00042"/>
    </source>
</evidence>
<dbReference type="GO" id="GO:0005737">
    <property type="term" value="C:cytoplasm"/>
    <property type="evidence" value="ECO:0007669"/>
    <property type="project" value="TreeGrafter"/>
</dbReference>
<evidence type="ECO:0000256" key="2">
    <source>
        <dbReference type="ARBA" id="ARBA00022723"/>
    </source>
</evidence>
<dbReference type="FunFam" id="3.30.160.60:FF:000125">
    <property type="entry name" value="Putative zinc finger protein 143"/>
    <property type="match status" value="1"/>
</dbReference>
<keyword evidence="6" id="KW-0805">Transcription regulation</keyword>
<feature type="compositionally biased region" description="Polar residues" evidence="10">
    <location>
        <begin position="497"/>
        <end position="511"/>
    </location>
</feature>
<evidence type="ECO:0000256" key="7">
    <source>
        <dbReference type="ARBA" id="ARBA00023163"/>
    </source>
</evidence>
<evidence type="ECO:0000256" key="6">
    <source>
        <dbReference type="ARBA" id="ARBA00023015"/>
    </source>
</evidence>
<feature type="region of interest" description="Disordered" evidence="10">
    <location>
        <begin position="198"/>
        <end position="230"/>
    </location>
</feature>
<comment type="subcellular location">
    <subcellularLocation>
        <location evidence="1">Nucleus</location>
    </subcellularLocation>
</comment>
<keyword evidence="3" id="KW-0677">Repeat</keyword>
<evidence type="ECO:0000256" key="8">
    <source>
        <dbReference type="ARBA" id="ARBA00023242"/>
    </source>
</evidence>
<feature type="compositionally biased region" description="Polar residues" evidence="10">
    <location>
        <begin position="420"/>
        <end position="434"/>
    </location>
</feature>
<dbReference type="InterPro" id="IPR051007">
    <property type="entry name" value="creA/MIG_C2H2-ZnF"/>
</dbReference>
<evidence type="ECO:0000313" key="12">
    <source>
        <dbReference type="EMBL" id="GAO47641.1"/>
    </source>
</evidence>
<reference evidence="12 13" key="3">
    <citation type="journal article" date="2015" name="Genome Announc.">
        <title>Draft Genome Sequence of the Archiascomycetous Yeast Saitoella complicata.</title>
        <authorList>
            <person name="Yamauchi K."/>
            <person name="Kondo S."/>
            <person name="Hamamoto M."/>
            <person name="Takahashi Y."/>
            <person name="Ogura Y."/>
            <person name="Hayashi T."/>
            <person name="Nishida H."/>
        </authorList>
    </citation>
    <scope>NUCLEOTIDE SEQUENCE [LARGE SCALE GENOMIC DNA]</scope>
    <source>
        <strain evidence="12 13">NRRL Y-17804</strain>
    </source>
</reference>
<feature type="region of interest" description="Disordered" evidence="10">
    <location>
        <begin position="643"/>
        <end position="670"/>
    </location>
</feature>
<dbReference type="GO" id="GO:0000433">
    <property type="term" value="P:carbon catabolite repression of transcription from RNA polymerase II promoter by glucose"/>
    <property type="evidence" value="ECO:0007669"/>
    <property type="project" value="TreeGrafter"/>
</dbReference>
<feature type="compositionally biased region" description="Low complexity" evidence="10">
    <location>
        <begin position="512"/>
        <end position="538"/>
    </location>
</feature>
<dbReference type="PROSITE" id="PS00028">
    <property type="entry name" value="ZINC_FINGER_C2H2_1"/>
    <property type="match status" value="2"/>
</dbReference>
<evidence type="ECO:0000259" key="11">
    <source>
        <dbReference type="PROSITE" id="PS50157"/>
    </source>
</evidence>
<keyword evidence="13" id="KW-1185">Reference proteome</keyword>
<dbReference type="AlphaFoldDB" id="A0A0E9ND56"/>
<dbReference type="InterPro" id="IPR013087">
    <property type="entry name" value="Znf_C2H2_type"/>
</dbReference>
<keyword evidence="8" id="KW-0539">Nucleus</keyword>
<feature type="compositionally biased region" description="Acidic residues" evidence="10">
    <location>
        <begin position="217"/>
        <end position="227"/>
    </location>
</feature>
<dbReference type="PANTHER" id="PTHR47428">
    <property type="entry name" value="REGULATORY PROTEIN MIG1-RELATED"/>
    <property type="match status" value="1"/>
</dbReference>
<dbReference type="GO" id="GO:0000981">
    <property type="term" value="F:DNA-binding transcription factor activity, RNA polymerase II-specific"/>
    <property type="evidence" value="ECO:0007669"/>
    <property type="project" value="UniProtKB-ARBA"/>
</dbReference>
<dbReference type="SMART" id="SM00355">
    <property type="entry name" value="ZnF_C2H2"/>
    <property type="match status" value="2"/>
</dbReference>
<evidence type="ECO:0000256" key="10">
    <source>
        <dbReference type="SAM" id="MobiDB-lite"/>
    </source>
</evidence>
<keyword evidence="7" id="KW-0804">Transcription</keyword>
<dbReference type="EMBL" id="BACD03000010">
    <property type="protein sequence ID" value="GAO47641.1"/>
    <property type="molecule type" value="Genomic_DNA"/>
</dbReference>
<reference evidence="12 13" key="2">
    <citation type="journal article" date="2014" name="J. Gen. Appl. Microbiol.">
        <title>The early diverging ascomycetous budding yeast Saitoella complicata has three histone deacetylases belonging to the Clr6, Hos2, and Rpd3 lineages.</title>
        <authorList>
            <person name="Nishida H."/>
            <person name="Matsumoto T."/>
            <person name="Kondo S."/>
            <person name="Hamamoto M."/>
            <person name="Yoshikawa H."/>
        </authorList>
    </citation>
    <scope>NUCLEOTIDE SEQUENCE [LARGE SCALE GENOMIC DNA]</scope>
    <source>
        <strain evidence="12 13">NRRL Y-17804</strain>
    </source>
</reference>
<name>A0A0E9ND56_SAICN</name>
<dbReference type="GO" id="GO:0005634">
    <property type="term" value="C:nucleus"/>
    <property type="evidence" value="ECO:0007669"/>
    <property type="project" value="UniProtKB-SubCell"/>
</dbReference>
<dbReference type="GO" id="GO:0008270">
    <property type="term" value="F:zinc ion binding"/>
    <property type="evidence" value="ECO:0007669"/>
    <property type="project" value="UniProtKB-KW"/>
</dbReference>
<dbReference type="PROSITE" id="PS50157">
    <property type="entry name" value="ZINC_FINGER_C2H2_2"/>
    <property type="match status" value="2"/>
</dbReference>
<evidence type="ECO:0000256" key="4">
    <source>
        <dbReference type="ARBA" id="ARBA00022771"/>
    </source>
</evidence>
<protein>
    <recommendedName>
        <fullName evidence="11">C2H2-type domain-containing protein</fullName>
    </recommendedName>
</protein>
<organism evidence="12 13">
    <name type="scientific">Saitoella complicata (strain BCRC 22490 / CBS 7301 / JCM 7358 / NBRC 10748 / NRRL Y-17804)</name>
    <dbReference type="NCBI Taxonomy" id="698492"/>
    <lineage>
        <taxon>Eukaryota</taxon>
        <taxon>Fungi</taxon>
        <taxon>Dikarya</taxon>
        <taxon>Ascomycota</taxon>
        <taxon>Taphrinomycotina</taxon>
        <taxon>Taphrinomycotina incertae sedis</taxon>
        <taxon>Saitoella</taxon>
    </lineage>
</organism>
<dbReference type="Pfam" id="PF00096">
    <property type="entry name" value="zf-C2H2"/>
    <property type="match status" value="2"/>
</dbReference>
<comment type="caution">
    <text evidence="12">The sequence shown here is derived from an EMBL/GenBank/DDBJ whole genome shotgun (WGS) entry which is preliminary data.</text>
</comment>
<dbReference type="SUPFAM" id="SSF57667">
    <property type="entry name" value="beta-beta-alpha zinc fingers"/>
    <property type="match status" value="1"/>
</dbReference>
<evidence type="ECO:0000256" key="5">
    <source>
        <dbReference type="ARBA" id="ARBA00022833"/>
    </source>
</evidence>
<feature type="region of interest" description="Disordered" evidence="10">
    <location>
        <begin position="141"/>
        <end position="160"/>
    </location>
</feature>
<reference evidence="12 13" key="1">
    <citation type="journal article" date="2011" name="J. Gen. Appl. Microbiol.">
        <title>Draft genome sequencing of the enigmatic yeast Saitoella complicata.</title>
        <authorList>
            <person name="Nishida H."/>
            <person name="Hamamoto M."/>
            <person name="Sugiyama J."/>
        </authorList>
    </citation>
    <scope>NUCLEOTIDE SEQUENCE [LARGE SCALE GENOMIC DNA]</scope>
    <source>
        <strain evidence="12 13">NRRL Y-17804</strain>
    </source>
</reference>
<evidence type="ECO:0000256" key="1">
    <source>
        <dbReference type="ARBA" id="ARBA00004123"/>
    </source>
</evidence>
<dbReference type="GO" id="GO:0000978">
    <property type="term" value="F:RNA polymerase II cis-regulatory region sequence-specific DNA binding"/>
    <property type="evidence" value="ECO:0007669"/>
    <property type="project" value="TreeGrafter"/>
</dbReference>
<dbReference type="Proteomes" id="UP000033140">
    <property type="component" value="Unassembled WGS sequence"/>
</dbReference>
<dbReference type="Gene3D" id="3.30.160.60">
    <property type="entry name" value="Classic Zinc Finger"/>
    <property type="match status" value="2"/>
</dbReference>
<keyword evidence="5" id="KW-0862">Zinc</keyword>
<evidence type="ECO:0000313" key="13">
    <source>
        <dbReference type="Proteomes" id="UP000033140"/>
    </source>
</evidence>
<feature type="region of interest" description="Disordered" evidence="10">
    <location>
        <begin position="374"/>
        <end position="548"/>
    </location>
</feature>
<dbReference type="OMA" id="VYIHEAQ"/>
<keyword evidence="2" id="KW-0479">Metal-binding</keyword>
<feature type="domain" description="C2H2-type" evidence="11">
    <location>
        <begin position="588"/>
        <end position="612"/>
    </location>
</feature>
<dbReference type="InterPro" id="IPR036236">
    <property type="entry name" value="Znf_C2H2_sf"/>
</dbReference>
<evidence type="ECO:0000256" key="3">
    <source>
        <dbReference type="ARBA" id="ARBA00022737"/>
    </source>
</evidence>
<accession>A0A0E9ND56</accession>
<dbReference type="STRING" id="698492.A0A0E9ND56"/>